<name>A0A0F9G3Y0_9ZZZZ</name>
<sequence>MSNRYERGIGECDFHSRGAAPLTWWPDVADDRAVVRIVCGDGHPGVLFYQVSETGEINQPLVCAWLGCDQELSGVLVDWDGNYSLGKAV</sequence>
<organism evidence="1">
    <name type="scientific">marine sediment metagenome</name>
    <dbReference type="NCBI Taxonomy" id="412755"/>
    <lineage>
        <taxon>unclassified sequences</taxon>
        <taxon>metagenomes</taxon>
        <taxon>ecological metagenomes</taxon>
    </lineage>
</organism>
<proteinExistence type="predicted"/>
<comment type="caution">
    <text evidence="1">The sequence shown here is derived from an EMBL/GenBank/DDBJ whole genome shotgun (WGS) entry which is preliminary data.</text>
</comment>
<evidence type="ECO:0000313" key="1">
    <source>
        <dbReference type="EMBL" id="KKL64245.1"/>
    </source>
</evidence>
<accession>A0A0F9G3Y0</accession>
<dbReference type="AlphaFoldDB" id="A0A0F9G3Y0"/>
<gene>
    <name evidence="1" type="ORF">LCGC14_2166950</name>
</gene>
<protein>
    <submittedName>
        <fullName evidence="1">Uncharacterized protein</fullName>
    </submittedName>
</protein>
<dbReference type="EMBL" id="LAZR01027902">
    <property type="protein sequence ID" value="KKL64245.1"/>
    <property type="molecule type" value="Genomic_DNA"/>
</dbReference>
<reference evidence="1" key="1">
    <citation type="journal article" date="2015" name="Nature">
        <title>Complex archaea that bridge the gap between prokaryotes and eukaryotes.</title>
        <authorList>
            <person name="Spang A."/>
            <person name="Saw J.H."/>
            <person name="Jorgensen S.L."/>
            <person name="Zaremba-Niedzwiedzka K."/>
            <person name="Martijn J."/>
            <person name="Lind A.E."/>
            <person name="van Eijk R."/>
            <person name="Schleper C."/>
            <person name="Guy L."/>
            <person name="Ettema T.J."/>
        </authorList>
    </citation>
    <scope>NUCLEOTIDE SEQUENCE</scope>
</reference>